<dbReference type="GO" id="GO:0016787">
    <property type="term" value="F:hydrolase activity"/>
    <property type="evidence" value="ECO:0007669"/>
    <property type="project" value="UniProtKB-KW"/>
</dbReference>
<comment type="cofactor">
    <cofactor evidence="1">
        <name>Mg(2+)</name>
        <dbReference type="ChEBI" id="CHEBI:18420"/>
    </cofactor>
</comment>
<keyword evidence="1" id="KW-0347">Helicase</keyword>
<dbReference type="AlphaFoldDB" id="A0A9J5VXU3"/>
<dbReference type="InterPro" id="IPR010285">
    <property type="entry name" value="DNA_helicase_pif1-like_DEAD"/>
</dbReference>
<dbReference type="EC" id="5.6.2.3" evidence="1"/>
<keyword evidence="1" id="KW-0547">Nucleotide-binding</keyword>
<keyword evidence="1" id="KW-0234">DNA repair</keyword>
<dbReference type="EMBL" id="JACXVP010000302">
    <property type="protein sequence ID" value="KAG5567985.1"/>
    <property type="molecule type" value="Genomic_DNA"/>
</dbReference>
<evidence type="ECO:0000259" key="2">
    <source>
        <dbReference type="Pfam" id="PF05970"/>
    </source>
</evidence>
<evidence type="ECO:0000313" key="4">
    <source>
        <dbReference type="Proteomes" id="UP000824120"/>
    </source>
</evidence>
<dbReference type="PANTHER" id="PTHR10492">
    <property type="match status" value="1"/>
</dbReference>
<comment type="catalytic activity">
    <reaction evidence="1">
        <text>ATP + H2O = ADP + phosphate + H(+)</text>
        <dbReference type="Rhea" id="RHEA:13065"/>
        <dbReference type="ChEBI" id="CHEBI:15377"/>
        <dbReference type="ChEBI" id="CHEBI:15378"/>
        <dbReference type="ChEBI" id="CHEBI:30616"/>
        <dbReference type="ChEBI" id="CHEBI:43474"/>
        <dbReference type="ChEBI" id="CHEBI:456216"/>
        <dbReference type="EC" id="5.6.2.3"/>
    </reaction>
</comment>
<dbReference type="PANTHER" id="PTHR10492:SF100">
    <property type="entry name" value="ATP-DEPENDENT DNA HELICASE"/>
    <property type="match status" value="1"/>
</dbReference>
<dbReference type="GO" id="GO:0006281">
    <property type="term" value="P:DNA repair"/>
    <property type="evidence" value="ECO:0007669"/>
    <property type="project" value="UniProtKB-KW"/>
</dbReference>
<feature type="domain" description="DNA helicase Pif1-like DEAD-box helicase" evidence="2">
    <location>
        <begin position="2"/>
        <end position="55"/>
    </location>
</feature>
<comment type="caution">
    <text evidence="3">The sequence shown here is derived from an EMBL/GenBank/DDBJ whole genome shotgun (WGS) entry which is preliminary data.</text>
</comment>
<dbReference type="GO" id="GO:0005524">
    <property type="term" value="F:ATP binding"/>
    <property type="evidence" value="ECO:0007669"/>
    <property type="project" value="UniProtKB-KW"/>
</dbReference>
<comment type="similarity">
    <text evidence="1">Belongs to the helicase family.</text>
</comment>
<accession>A0A9J5VXU3</accession>
<gene>
    <name evidence="3" type="ORF">H5410_065002</name>
</gene>
<protein>
    <recommendedName>
        <fullName evidence="1">ATP-dependent DNA helicase</fullName>
        <ecNumber evidence="1">5.6.2.3</ecNumber>
    </recommendedName>
</protein>
<proteinExistence type="inferred from homology"/>
<dbReference type="Proteomes" id="UP000824120">
    <property type="component" value="Unassembled WGS sequence"/>
</dbReference>
<dbReference type="OrthoDB" id="1918649at2759"/>
<organism evidence="3 4">
    <name type="scientific">Solanum commersonii</name>
    <name type="common">Commerson's wild potato</name>
    <name type="synonym">Commerson's nightshade</name>
    <dbReference type="NCBI Taxonomy" id="4109"/>
    <lineage>
        <taxon>Eukaryota</taxon>
        <taxon>Viridiplantae</taxon>
        <taxon>Streptophyta</taxon>
        <taxon>Embryophyta</taxon>
        <taxon>Tracheophyta</taxon>
        <taxon>Spermatophyta</taxon>
        <taxon>Magnoliopsida</taxon>
        <taxon>eudicotyledons</taxon>
        <taxon>Gunneridae</taxon>
        <taxon>Pentapetalae</taxon>
        <taxon>asterids</taxon>
        <taxon>lamiids</taxon>
        <taxon>Solanales</taxon>
        <taxon>Solanaceae</taxon>
        <taxon>Solanoideae</taxon>
        <taxon>Solaneae</taxon>
        <taxon>Solanum</taxon>
    </lineage>
</organism>
<dbReference type="GO" id="GO:0043139">
    <property type="term" value="F:5'-3' DNA helicase activity"/>
    <property type="evidence" value="ECO:0007669"/>
    <property type="project" value="UniProtKB-EC"/>
</dbReference>
<dbReference type="GO" id="GO:0006310">
    <property type="term" value="P:DNA recombination"/>
    <property type="evidence" value="ECO:0007669"/>
    <property type="project" value="UniProtKB-KW"/>
</dbReference>
<dbReference type="GO" id="GO:0000723">
    <property type="term" value="P:telomere maintenance"/>
    <property type="evidence" value="ECO:0007669"/>
    <property type="project" value="InterPro"/>
</dbReference>
<sequence length="197" mass="22974">MPIDIDDNFCCNVSKQSPLALLIKDAKLFVWDEASMAKKYMIEALDVLLRDIMDVKTLLVVISPTEQIPEMTSNYSRQRMNLKLFLKTLNLLNDVRRSREYSFVIALYFYFNTKRNNQSLLQVEVDVQQTQILDRPSSEYYFPFPDKGSTYVFALLKSEKNSYGYMFKICLHQHIPNVASQNGCRRVRGREAEFDGP</sequence>
<evidence type="ECO:0000256" key="1">
    <source>
        <dbReference type="RuleBase" id="RU363044"/>
    </source>
</evidence>
<name>A0A9J5VXU3_SOLCO</name>
<keyword evidence="1" id="KW-0233">DNA recombination</keyword>
<evidence type="ECO:0000313" key="3">
    <source>
        <dbReference type="EMBL" id="KAG5567985.1"/>
    </source>
</evidence>
<keyword evidence="4" id="KW-1185">Reference proteome</keyword>
<reference evidence="3" key="1">
    <citation type="submission" date="2020-09" db="EMBL/GenBank/DDBJ databases">
        <title>De no assembly of potato wild relative species, Solanum commersonii.</title>
        <authorList>
            <person name="Cho K."/>
        </authorList>
    </citation>
    <scope>NUCLEOTIDE SEQUENCE</scope>
    <source>
        <strain evidence="3">LZ3.2</strain>
        <tissue evidence="3">Leaf</tissue>
    </source>
</reference>
<keyword evidence="1" id="KW-0227">DNA damage</keyword>
<keyword evidence="1" id="KW-0067">ATP-binding</keyword>
<keyword evidence="1" id="KW-0378">Hydrolase</keyword>
<dbReference type="Pfam" id="PF05970">
    <property type="entry name" value="PIF1"/>
    <property type="match status" value="1"/>
</dbReference>